<dbReference type="GO" id="GO:0005524">
    <property type="term" value="F:ATP binding"/>
    <property type="evidence" value="ECO:0007669"/>
    <property type="project" value="UniProtKB-KW"/>
</dbReference>
<dbReference type="Gene3D" id="3.40.50.720">
    <property type="entry name" value="NAD(P)-binding Rossmann-like Domain"/>
    <property type="match status" value="1"/>
</dbReference>
<evidence type="ECO:0000256" key="6">
    <source>
        <dbReference type="ARBA" id="ARBA00052218"/>
    </source>
</evidence>
<dbReference type="GO" id="GO:0008146">
    <property type="term" value="F:sulfotransferase activity"/>
    <property type="evidence" value="ECO:0007669"/>
    <property type="project" value="TreeGrafter"/>
</dbReference>
<dbReference type="PANTHER" id="PTHR10953">
    <property type="entry name" value="UBIQUITIN-ACTIVATING ENZYME E1"/>
    <property type="match status" value="1"/>
</dbReference>
<dbReference type="GO" id="GO:0061605">
    <property type="term" value="F:molybdopterin-synthase adenylyltransferase activity"/>
    <property type="evidence" value="ECO:0007669"/>
    <property type="project" value="UniProtKB-EC"/>
</dbReference>
<evidence type="ECO:0000259" key="14">
    <source>
        <dbReference type="Pfam" id="PF00899"/>
    </source>
</evidence>
<dbReference type="SUPFAM" id="SSF69572">
    <property type="entry name" value="Activating enzymes of the ubiquitin-like proteins"/>
    <property type="match status" value="1"/>
</dbReference>
<evidence type="ECO:0000256" key="7">
    <source>
        <dbReference type="ARBA" id="ARBA00055169"/>
    </source>
</evidence>
<comment type="function">
    <text evidence="7">Catalyzes the adenylation by ATP of the carboxyl group of the C-terminal glycine of sulfur carrier protein MoaD.</text>
</comment>
<keyword evidence="4" id="KW-0547">Nucleotide-binding</keyword>
<evidence type="ECO:0000256" key="13">
    <source>
        <dbReference type="ARBA" id="ARBA00078531"/>
    </source>
</evidence>
<dbReference type="Pfam" id="PF00899">
    <property type="entry name" value="ThiF"/>
    <property type="match status" value="1"/>
</dbReference>
<comment type="similarity">
    <text evidence="2">Belongs to the HesA/MoeB/ThiF family.</text>
</comment>
<name>A0A3E0X327_9GAMM</name>
<evidence type="ECO:0000313" key="16">
    <source>
        <dbReference type="Proteomes" id="UP000256763"/>
    </source>
</evidence>
<dbReference type="PANTHER" id="PTHR10953:SF102">
    <property type="entry name" value="ADENYLYLTRANSFERASE AND SULFURTRANSFERASE MOCS3"/>
    <property type="match status" value="1"/>
</dbReference>
<organism evidence="15 16">
    <name type="scientific">Alkalilimnicola ehrlichii</name>
    <dbReference type="NCBI Taxonomy" id="351052"/>
    <lineage>
        <taxon>Bacteria</taxon>
        <taxon>Pseudomonadati</taxon>
        <taxon>Pseudomonadota</taxon>
        <taxon>Gammaproteobacteria</taxon>
        <taxon>Chromatiales</taxon>
        <taxon>Ectothiorhodospiraceae</taxon>
        <taxon>Alkalilimnicola</taxon>
    </lineage>
</organism>
<comment type="caution">
    <text evidence="15">The sequence shown here is derived from an EMBL/GenBank/DDBJ whole genome shotgun (WGS) entry which is preliminary data.</text>
</comment>
<evidence type="ECO:0000256" key="8">
    <source>
        <dbReference type="ARBA" id="ARBA00063809"/>
    </source>
</evidence>
<dbReference type="FunFam" id="3.40.50.720:FF:000033">
    <property type="entry name" value="Adenylyltransferase and sulfurtransferase MOCS3"/>
    <property type="match status" value="1"/>
</dbReference>
<keyword evidence="15" id="KW-0548">Nucleotidyltransferase</keyword>
<dbReference type="Proteomes" id="UP000256763">
    <property type="component" value="Unassembled WGS sequence"/>
</dbReference>
<evidence type="ECO:0000256" key="1">
    <source>
        <dbReference type="ARBA" id="ARBA00005046"/>
    </source>
</evidence>
<evidence type="ECO:0000256" key="5">
    <source>
        <dbReference type="ARBA" id="ARBA00022840"/>
    </source>
</evidence>
<dbReference type="InterPro" id="IPR000594">
    <property type="entry name" value="ThiF_NAD_FAD-bd"/>
</dbReference>
<evidence type="ECO:0000256" key="3">
    <source>
        <dbReference type="ARBA" id="ARBA00022679"/>
    </source>
</evidence>
<comment type="pathway">
    <text evidence="1">Cofactor biosynthesis; molybdopterin biosynthesis.</text>
</comment>
<dbReference type="AlphaFoldDB" id="A0A3E0X327"/>
<dbReference type="GO" id="GO:0005829">
    <property type="term" value="C:cytosol"/>
    <property type="evidence" value="ECO:0007669"/>
    <property type="project" value="TreeGrafter"/>
</dbReference>
<protein>
    <recommendedName>
        <fullName evidence="10">Molybdopterin-synthase adenylyltransferase</fullName>
        <ecNumber evidence="9">2.7.7.80</ecNumber>
    </recommendedName>
    <alternativeName>
        <fullName evidence="13">MoaD protein adenylase</fullName>
    </alternativeName>
    <alternativeName>
        <fullName evidence="11">Molybdopterin-converting factor subunit 1 adenylase</fullName>
    </alternativeName>
    <alternativeName>
        <fullName evidence="12">Sulfur carrier protein MoaD adenylyltransferase</fullName>
    </alternativeName>
</protein>
<dbReference type="RefSeq" id="WP_116347325.1">
    <property type="nucleotide sequence ID" value="NZ_NFZW01000001.1"/>
</dbReference>
<gene>
    <name evidence="15" type="ORF">CAL65_01175</name>
</gene>
<reference evidence="16" key="1">
    <citation type="submission" date="2017-05" db="EMBL/GenBank/DDBJ databases">
        <authorList>
            <person name="Sharma S."/>
            <person name="Sidhu C."/>
            <person name="Pinnaka A.K."/>
        </authorList>
    </citation>
    <scope>NUCLEOTIDE SEQUENCE [LARGE SCALE GENOMIC DNA]</scope>
    <source>
        <strain evidence="16">AK93</strain>
    </source>
</reference>
<dbReference type="InterPro" id="IPR035985">
    <property type="entry name" value="Ubiquitin-activating_enz"/>
</dbReference>
<accession>A0A3E0X327</accession>
<evidence type="ECO:0000313" key="15">
    <source>
        <dbReference type="EMBL" id="RFA39438.1"/>
    </source>
</evidence>
<keyword evidence="5" id="KW-0067">ATP-binding</keyword>
<dbReference type="GO" id="GO:0008641">
    <property type="term" value="F:ubiquitin-like modifier activating enzyme activity"/>
    <property type="evidence" value="ECO:0007669"/>
    <property type="project" value="InterPro"/>
</dbReference>
<comment type="subunit">
    <text evidence="8">Homodimer. Forms a stable heterotetrameric complex of 2 MoeB and 2 MoaD during adenylation of MoaD.</text>
</comment>
<evidence type="ECO:0000256" key="10">
    <source>
        <dbReference type="ARBA" id="ARBA00073635"/>
    </source>
</evidence>
<dbReference type="NCBIfam" id="NF004281">
    <property type="entry name" value="PRK05690.1"/>
    <property type="match status" value="1"/>
</dbReference>
<keyword evidence="3 15" id="KW-0808">Transferase</keyword>
<sequence>MEDEQLLRYSRQIMLPEFDIEGQQRLLNARVLLVGVGGLGSPVALYLAAAGVGRLVLADFDRVDLSNLQRQIAHGTQDIGRLKVESAAEAIRSINPDVGIETLAERLDEAKLERHLADVDLVIDGCDNFQTRHAVNAACVASGTPLVSGAVIRMEGQLAVFRADRPGQPCYHCLFPASEDVAETCSETGILSPLPGIIGSLQALEAIKILSGCGTPSDSKLLVFDATQSSWRSLRIPKDPNCPVCARH</sequence>
<proteinExistence type="inferred from homology"/>
<evidence type="ECO:0000256" key="9">
    <source>
        <dbReference type="ARBA" id="ARBA00066884"/>
    </source>
</evidence>
<dbReference type="InterPro" id="IPR045886">
    <property type="entry name" value="ThiF/MoeB/HesA"/>
</dbReference>
<dbReference type="EMBL" id="NFZW01000001">
    <property type="protein sequence ID" value="RFA39438.1"/>
    <property type="molecule type" value="Genomic_DNA"/>
</dbReference>
<evidence type="ECO:0000256" key="12">
    <source>
        <dbReference type="ARBA" id="ARBA00075328"/>
    </source>
</evidence>
<dbReference type="GO" id="GO:0004792">
    <property type="term" value="F:thiosulfate-cyanide sulfurtransferase activity"/>
    <property type="evidence" value="ECO:0007669"/>
    <property type="project" value="TreeGrafter"/>
</dbReference>
<keyword evidence="16" id="KW-1185">Reference proteome</keyword>
<evidence type="ECO:0000256" key="11">
    <source>
        <dbReference type="ARBA" id="ARBA00075110"/>
    </source>
</evidence>
<comment type="catalytic activity">
    <reaction evidence="6">
        <text>[molybdopterin-synthase sulfur-carrier protein]-C-terminal Gly-Gly + ATP + H(+) = [molybdopterin-synthase sulfur-carrier protein]-C-terminal Gly-Gly-AMP + diphosphate</text>
        <dbReference type="Rhea" id="RHEA:43616"/>
        <dbReference type="Rhea" id="RHEA-COMP:12159"/>
        <dbReference type="Rhea" id="RHEA-COMP:12202"/>
        <dbReference type="ChEBI" id="CHEBI:15378"/>
        <dbReference type="ChEBI" id="CHEBI:30616"/>
        <dbReference type="ChEBI" id="CHEBI:33019"/>
        <dbReference type="ChEBI" id="CHEBI:90618"/>
        <dbReference type="ChEBI" id="CHEBI:90778"/>
        <dbReference type="EC" id="2.7.7.80"/>
    </reaction>
</comment>
<dbReference type="EC" id="2.7.7.80" evidence="9"/>
<evidence type="ECO:0000256" key="2">
    <source>
        <dbReference type="ARBA" id="ARBA00009919"/>
    </source>
</evidence>
<dbReference type="CDD" id="cd00757">
    <property type="entry name" value="ThiF_MoeB_HesA_family"/>
    <property type="match status" value="1"/>
</dbReference>
<evidence type="ECO:0000256" key="4">
    <source>
        <dbReference type="ARBA" id="ARBA00022741"/>
    </source>
</evidence>
<feature type="domain" description="THIF-type NAD/FAD binding fold" evidence="14">
    <location>
        <begin position="9"/>
        <end position="244"/>
    </location>
</feature>